<dbReference type="Gene3D" id="3.40.50.300">
    <property type="entry name" value="P-loop containing nucleotide triphosphate hydrolases"/>
    <property type="match status" value="1"/>
</dbReference>
<keyword evidence="2" id="KW-0067">ATP-binding</keyword>
<dbReference type="EMBL" id="CP061035">
    <property type="protein sequence ID" value="QQV78062.1"/>
    <property type="molecule type" value="Genomic_DNA"/>
</dbReference>
<reference evidence="5" key="1">
    <citation type="submission" date="2020-09" db="EMBL/GenBank/DDBJ databases">
        <title>Sphingomonas sp., a new species isolated from pork steak.</title>
        <authorList>
            <person name="Heidler von Heilborn D."/>
        </authorList>
    </citation>
    <scope>NUCLEOTIDE SEQUENCE [LARGE SCALE GENOMIC DNA]</scope>
</reference>
<evidence type="ECO:0000256" key="2">
    <source>
        <dbReference type="ARBA" id="ARBA00022840"/>
    </source>
</evidence>
<keyword evidence="4" id="KW-0418">Kinase</keyword>
<evidence type="ECO:0000313" key="5">
    <source>
        <dbReference type="Proteomes" id="UP000595894"/>
    </source>
</evidence>
<dbReference type="AlphaFoldDB" id="A0A974NWA9"/>
<dbReference type="SUPFAM" id="SSF52540">
    <property type="entry name" value="P-loop containing nucleoside triphosphate hydrolases"/>
    <property type="match status" value="1"/>
</dbReference>
<dbReference type="CDD" id="cd05387">
    <property type="entry name" value="BY-kinase"/>
    <property type="match status" value="1"/>
</dbReference>
<evidence type="ECO:0000256" key="3">
    <source>
        <dbReference type="SAM" id="MobiDB-lite"/>
    </source>
</evidence>
<name>A0A974NWA9_9SPHN</name>
<evidence type="ECO:0000256" key="1">
    <source>
        <dbReference type="ARBA" id="ARBA00022741"/>
    </source>
</evidence>
<dbReference type="Proteomes" id="UP000595894">
    <property type="component" value="Chromosome"/>
</dbReference>
<dbReference type="PANTHER" id="PTHR32309:SF31">
    <property type="entry name" value="CAPSULAR EXOPOLYSACCHARIDE FAMILY"/>
    <property type="match status" value="1"/>
</dbReference>
<keyword evidence="1" id="KW-0547">Nucleotide-binding</keyword>
<gene>
    <name evidence="4" type="ORF">H5J25_04805</name>
</gene>
<dbReference type="RefSeq" id="WP_202094991.1">
    <property type="nucleotide sequence ID" value="NZ_CP061035.1"/>
</dbReference>
<keyword evidence="4" id="KW-0808">Transferase</keyword>
<evidence type="ECO:0000313" key="4">
    <source>
        <dbReference type="EMBL" id="QQV78062.1"/>
    </source>
</evidence>
<keyword evidence="5" id="KW-1185">Reference proteome</keyword>
<dbReference type="KEGG" id="sari:H5J25_04805"/>
<dbReference type="InterPro" id="IPR027417">
    <property type="entry name" value="P-loop_NTPase"/>
</dbReference>
<dbReference type="GO" id="GO:0016301">
    <property type="term" value="F:kinase activity"/>
    <property type="evidence" value="ECO:0007669"/>
    <property type="project" value="UniProtKB-KW"/>
</dbReference>
<dbReference type="InterPro" id="IPR005702">
    <property type="entry name" value="Wzc-like_C"/>
</dbReference>
<dbReference type="InterPro" id="IPR050445">
    <property type="entry name" value="Bact_polysacc_biosynth/exp"/>
</dbReference>
<dbReference type="PANTHER" id="PTHR32309">
    <property type="entry name" value="TYROSINE-PROTEIN KINASE"/>
    <property type="match status" value="1"/>
</dbReference>
<feature type="region of interest" description="Disordered" evidence="3">
    <location>
        <begin position="1"/>
        <end position="29"/>
    </location>
</feature>
<proteinExistence type="predicted"/>
<sequence>MTQASEWDSGTGDRPVSPASVLRRSESTESLERFDSTKRGVFGFNSRDRRSRPFNLLRAQVSKLMTANNYKIIGMTSATPRVGKSFMASNLAASMSRIPGTRTLLFDLDLRRGSIAKTFDIPEGPGINSFLSGEIDSLDAAAYDIQGTNLTIFPSFPTDDSSAELLSGSRLKTLVKAMRGLSENVICICDLPPAFANDDTAIVLREIDGYLFVVEEGMTTAHQVRDAIELLKPAPCLGTVLNRYRGGIGGDDYGFGYGTQRYYDAYYS</sequence>
<accession>A0A974NWA9</accession>
<protein>
    <submittedName>
        <fullName evidence="4">CpsD/CapB family tyrosine-protein kinase</fullName>
    </submittedName>
</protein>
<organism evidence="4 5">
    <name type="scientific">Sphingomonas aliaeris</name>
    <dbReference type="NCBI Taxonomy" id="2759526"/>
    <lineage>
        <taxon>Bacteria</taxon>
        <taxon>Pseudomonadati</taxon>
        <taxon>Pseudomonadota</taxon>
        <taxon>Alphaproteobacteria</taxon>
        <taxon>Sphingomonadales</taxon>
        <taxon>Sphingomonadaceae</taxon>
        <taxon>Sphingomonas</taxon>
    </lineage>
</organism>